<evidence type="ECO:0000256" key="1">
    <source>
        <dbReference type="SAM" id="MobiDB-lite"/>
    </source>
</evidence>
<protein>
    <submittedName>
        <fullName evidence="2">Uncharacterized protein</fullName>
    </submittedName>
</protein>
<feature type="region of interest" description="Disordered" evidence="1">
    <location>
        <begin position="199"/>
        <end position="219"/>
    </location>
</feature>
<feature type="compositionally biased region" description="Basic residues" evidence="1">
    <location>
        <begin position="33"/>
        <end position="43"/>
    </location>
</feature>
<evidence type="ECO:0000313" key="2">
    <source>
        <dbReference type="EMBL" id="CAG6788890.1"/>
    </source>
</evidence>
<sequence>MGGKHAKIPVKSLPIKKFPRVGLGYKDRDRIPTRSKSKGHSPPHRAIPFQRQVESESPPTAFGHPELRSLRRPPRQAAPPPAPNCREILAPRKPAGEQDYTSPLLDGPDLVVKTPKRRQPLHATSKVGGYIHRRLRLGTGSAHRLPPVPETRMVRTATNVAHQPQRALCHKMGHRVESTVVSEQIDYCFNGQYDCSGPNQERGRPSLQDTSPRNGQTLTSGILPPICFEANPPTGGIQHTGGQALSEPSAPRVAPDGRGNFSYLQEMGNARSRLICLSQIGGGPKLCDTRPVRSSSVLFTNAFSRPWVFNLAWIFPPSPHGPETPGTSIGPVQYNQVQLI</sequence>
<proteinExistence type="predicted"/>
<dbReference type="AlphaFoldDB" id="A0A8D9BU15"/>
<reference evidence="2" key="1">
    <citation type="submission" date="2021-05" db="EMBL/GenBank/DDBJ databases">
        <authorList>
            <person name="Alioto T."/>
            <person name="Alioto T."/>
            <person name="Gomez Garrido J."/>
        </authorList>
    </citation>
    <scope>NUCLEOTIDE SEQUENCE</scope>
</reference>
<name>A0A8D9BU15_9HEMI</name>
<feature type="region of interest" description="Disordered" evidence="1">
    <location>
        <begin position="233"/>
        <end position="252"/>
    </location>
</feature>
<feature type="region of interest" description="Disordered" evidence="1">
    <location>
        <begin position="21"/>
        <end position="88"/>
    </location>
</feature>
<feature type="compositionally biased region" description="Polar residues" evidence="1">
    <location>
        <begin position="207"/>
        <end position="219"/>
    </location>
</feature>
<accession>A0A8D9BU15</accession>
<dbReference type="EMBL" id="HBUF01662153">
    <property type="protein sequence ID" value="CAG6788890.1"/>
    <property type="molecule type" value="Transcribed_RNA"/>
</dbReference>
<organism evidence="2">
    <name type="scientific">Cacopsylla melanoneura</name>
    <dbReference type="NCBI Taxonomy" id="428564"/>
    <lineage>
        <taxon>Eukaryota</taxon>
        <taxon>Metazoa</taxon>
        <taxon>Ecdysozoa</taxon>
        <taxon>Arthropoda</taxon>
        <taxon>Hexapoda</taxon>
        <taxon>Insecta</taxon>
        <taxon>Pterygota</taxon>
        <taxon>Neoptera</taxon>
        <taxon>Paraneoptera</taxon>
        <taxon>Hemiptera</taxon>
        <taxon>Sternorrhyncha</taxon>
        <taxon>Psylloidea</taxon>
        <taxon>Psyllidae</taxon>
        <taxon>Psyllinae</taxon>
        <taxon>Cacopsylla</taxon>
    </lineage>
</organism>